<dbReference type="Pfam" id="PF13561">
    <property type="entry name" value="adh_short_C2"/>
    <property type="match status" value="1"/>
</dbReference>
<accession>A0A7Z2GA27</accession>
<dbReference type="EMBL" id="CP046910">
    <property type="protein sequence ID" value="QGZ57912.1"/>
    <property type="molecule type" value="Genomic_DNA"/>
</dbReference>
<proteinExistence type="inferred from homology"/>
<keyword evidence="4" id="KW-1185">Reference proteome</keyword>
<dbReference type="FunFam" id="3.40.50.720:FF:000084">
    <property type="entry name" value="Short-chain dehydrogenase reductase"/>
    <property type="match status" value="1"/>
</dbReference>
<gene>
    <name evidence="3" type="ORF">FAZ97_23855</name>
</gene>
<dbReference type="NCBIfam" id="NF005474">
    <property type="entry name" value="PRK07074.1"/>
    <property type="match status" value="1"/>
</dbReference>
<protein>
    <submittedName>
        <fullName evidence="3">SDR family oxidoreductase</fullName>
    </submittedName>
</protein>
<dbReference type="PANTHER" id="PTHR24321:SF8">
    <property type="entry name" value="ESTRADIOL 17-BETA-DEHYDROGENASE 8-RELATED"/>
    <property type="match status" value="1"/>
</dbReference>
<dbReference type="PANTHER" id="PTHR24321">
    <property type="entry name" value="DEHYDROGENASES, SHORT CHAIN"/>
    <property type="match status" value="1"/>
</dbReference>
<dbReference type="CDD" id="cd05233">
    <property type="entry name" value="SDR_c"/>
    <property type="match status" value="1"/>
</dbReference>
<dbReference type="GO" id="GO:0016491">
    <property type="term" value="F:oxidoreductase activity"/>
    <property type="evidence" value="ECO:0007669"/>
    <property type="project" value="UniProtKB-KW"/>
</dbReference>
<comment type="similarity">
    <text evidence="1">Belongs to the short-chain dehydrogenases/reductases (SDR) family.</text>
</comment>
<keyword evidence="2" id="KW-0560">Oxidoreductase</keyword>
<name>A0A7Z2GA27_9BURK</name>
<dbReference type="RefSeq" id="WP_158760847.1">
    <property type="nucleotide sequence ID" value="NZ_CP046910.1"/>
</dbReference>
<dbReference type="Proteomes" id="UP000434209">
    <property type="component" value="Chromosome 2"/>
</dbReference>
<dbReference type="OrthoDB" id="517007at2"/>
<evidence type="ECO:0000256" key="2">
    <source>
        <dbReference type="ARBA" id="ARBA00023002"/>
    </source>
</evidence>
<dbReference type="Gene3D" id="3.40.50.720">
    <property type="entry name" value="NAD(P)-binding Rossmann-like Domain"/>
    <property type="match status" value="1"/>
</dbReference>
<dbReference type="AlphaFoldDB" id="A0A7Z2GA27"/>
<reference evidence="3 4" key="1">
    <citation type="submission" date="2019-12" db="EMBL/GenBank/DDBJ databases">
        <title>Paraburkholderia acidiphila 7Q-K02 sp. nov and Paraburkholderia acidisoli DHF22 sp. nov., two strains isolated from forest soil.</title>
        <authorList>
            <person name="Gao Z."/>
            <person name="Qiu L."/>
        </authorList>
    </citation>
    <scope>NUCLEOTIDE SEQUENCE [LARGE SCALE GENOMIC DNA]</scope>
    <source>
        <strain evidence="3 4">7Q-K02</strain>
    </source>
</reference>
<dbReference type="KEGG" id="pacp:FAZ97_23855"/>
<evidence type="ECO:0000313" key="3">
    <source>
        <dbReference type="EMBL" id="QGZ57912.1"/>
    </source>
</evidence>
<dbReference type="SUPFAM" id="SSF51735">
    <property type="entry name" value="NAD(P)-binding Rossmann-fold domains"/>
    <property type="match status" value="1"/>
</dbReference>
<evidence type="ECO:0000313" key="4">
    <source>
        <dbReference type="Proteomes" id="UP000434209"/>
    </source>
</evidence>
<evidence type="ECO:0000256" key="1">
    <source>
        <dbReference type="ARBA" id="ARBA00006484"/>
    </source>
</evidence>
<organism evidence="3 4">
    <name type="scientific">Paraburkholderia acidiphila</name>
    <dbReference type="NCBI Taxonomy" id="2571747"/>
    <lineage>
        <taxon>Bacteria</taxon>
        <taxon>Pseudomonadati</taxon>
        <taxon>Pseudomonadota</taxon>
        <taxon>Betaproteobacteria</taxon>
        <taxon>Burkholderiales</taxon>
        <taxon>Burkholderiaceae</taxon>
        <taxon>Paraburkholderia</taxon>
    </lineage>
</organism>
<sequence>MSRVVLVTGASGGIGRALCKRFLEAGDTVLALDRDAALVEPLVEQFAAEFGAAVAARLEPLVADVSDQAAVADAVARGVAARGPVDVVVANAGGALGTTLAHTDAANWRRDIDLNLNGTYYTVEAVRASMIERRRGALVLIGSVNGLSALGHPAYSAAKAGLVSYTKALAMELGPHGIRANIVCPGTVKTPAWRARVEQHPKIFEELSKWYPLGDVATPEDIADAVQFLASPQARVITGVALPVDAGLMAGNRLMANELTLDPF</sequence>
<dbReference type="InterPro" id="IPR002347">
    <property type="entry name" value="SDR_fam"/>
</dbReference>
<dbReference type="InterPro" id="IPR036291">
    <property type="entry name" value="NAD(P)-bd_dom_sf"/>
</dbReference>
<dbReference type="PRINTS" id="PR00080">
    <property type="entry name" value="SDRFAMILY"/>
</dbReference>
<dbReference type="PRINTS" id="PR00081">
    <property type="entry name" value="GDHRDH"/>
</dbReference>